<evidence type="ECO:0000256" key="1">
    <source>
        <dbReference type="SAM" id="MobiDB-lite"/>
    </source>
</evidence>
<dbReference type="Proteomes" id="UP000249464">
    <property type="component" value="Unassembled WGS sequence"/>
</dbReference>
<sequence>MQRQSLAHFKSLGLTIGRGNRLGTKTADYLRTARGKCFDTTWSYCPIRCAIRAPLASGGLRRPAAVEPEQPRPPILEQGGAL</sequence>
<keyword evidence="3" id="KW-1185">Reference proteome</keyword>
<feature type="region of interest" description="Disordered" evidence="1">
    <location>
        <begin position="62"/>
        <end position="82"/>
    </location>
</feature>
<name>A0A2X0NM97_9BASI</name>
<dbReference type="EMBL" id="FQNC01000012">
    <property type="protein sequence ID" value="SGY13772.1"/>
    <property type="molecule type" value="Genomic_DNA"/>
</dbReference>
<accession>A0A2X0NM97</accession>
<evidence type="ECO:0000313" key="2">
    <source>
        <dbReference type="EMBL" id="SGY13772.1"/>
    </source>
</evidence>
<organism evidence="2 3">
    <name type="scientific">Microbotryum silenes-dioicae</name>
    <dbReference type="NCBI Taxonomy" id="796604"/>
    <lineage>
        <taxon>Eukaryota</taxon>
        <taxon>Fungi</taxon>
        <taxon>Dikarya</taxon>
        <taxon>Basidiomycota</taxon>
        <taxon>Pucciniomycotina</taxon>
        <taxon>Microbotryomycetes</taxon>
        <taxon>Microbotryales</taxon>
        <taxon>Microbotryaceae</taxon>
        <taxon>Microbotryum</taxon>
    </lineage>
</organism>
<evidence type="ECO:0000313" key="3">
    <source>
        <dbReference type="Proteomes" id="UP000249464"/>
    </source>
</evidence>
<dbReference type="AlphaFoldDB" id="A0A2X0NM97"/>
<gene>
    <name evidence="2" type="primary">BQ5605_C010g05971</name>
    <name evidence="2" type="ORF">BQ5605_C010G05971</name>
</gene>
<proteinExistence type="predicted"/>
<reference evidence="2 3" key="1">
    <citation type="submission" date="2016-11" db="EMBL/GenBank/DDBJ databases">
        <authorList>
            <person name="Jaros S."/>
            <person name="Januszkiewicz K."/>
            <person name="Wedrychowicz H."/>
        </authorList>
    </citation>
    <scope>NUCLEOTIDE SEQUENCE [LARGE SCALE GENOMIC DNA]</scope>
</reference>
<protein>
    <submittedName>
        <fullName evidence="2">BQ5605_C010g05971 protein</fullName>
    </submittedName>
</protein>